<comment type="subcellular location">
    <subcellularLocation>
        <location evidence="1">Cell membrane</location>
        <topology evidence="1">Multi-pass membrane protein</topology>
    </subcellularLocation>
</comment>
<evidence type="ECO:0000256" key="5">
    <source>
        <dbReference type="ARBA" id="ARBA00023136"/>
    </source>
</evidence>
<proteinExistence type="predicted"/>
<dbReference type="PANTHER" id="PTHR30294">
    <property type="entry name" value="MEMBRANE COMPONENT OF ABC TRANSPORTER YHHJ-RELATED"/>
    <property type="match status" value="1"/>
</dbReference>
<evidence type="ECO:0000256" key="3">
    <source>
        <dbReference type="ARBA" id="ARBA00022692"/>
    </source>
</evidence>
<keyword evidence="8" id="KW-1185">Reference proteome</keyword>
<keyword evidence="4 6" id="KW-1133">Transmembrane helix</keyword>
<feature type="transmembrane region" description="Helical" evidence="6">
    <location>
        <begin position="99"/>
        <end position="120"/>
    </location>
</feature>
<feature type="transmembrane region" description="Helical" evidence="6">
    <location>
        <begin position="220"/>
        <end position="241"/>
    </location>
</feature>
<evidence type="ECO:0000313" key="8">
    <source>
        <dbReference type="Proteomes" id="UP001597545"/>
    </source>
</evidence>
<feature type="transmembrane region" description="Helical" evidence="6">
    <location>
        <begin position="164"/>
        <end position="181"/>
    </location>
</feature>
<feature type="transmembrane region" description="Helical" evidence="6">
    <location>
        <begin position="12"/>
        <end position="36"/>
    </location>
</feature>
<protein>
    <submittedName>
        <fullName evidence="7">ABC transporter permease</fullName>
    </submittedName>
</protein>
<feature type="transmembrane region" description="Helical" evidence="6">
    <location>
        <begin position="248"/>
        <end position="266"/>
    </location>
</feature>
<feature type="transmembrane region" description="Helical" evidence="6">
    <location>
        <begin position="48"/>
        <end position="67"/>
    </location>
</feature>
<dbReference type="Proteomes" id="UP001597545">
    <property type="component" value="Unassembled WGS sequence"/>
</dbReference>
<accession>A0ABW5KD89</accession>
<dbReference type="PANTHER" id="PTHR30294:SF29">
    <property type="entry name" value="MULTIDRUG ABC TRANSPORTER PERMEASE YBHS-RELATED"/>
    <property type="match status" value="1"/>
</dbReference>
<evidence type="ECO:0000256" key="6">
    <source>
        <dbReference type="SAM" id="Phobius"/>
    </source>
</evidence>
<evidence type="ECO:0000256" key="4">
    <source>
        <dbReference type="ARBA" id="ARBA00022989"/>
    </source>
</evidence>
<keyword evidence="3 6" id="KW-0812">Transmembrane</keyword>
<feature type="transmembrane region" description="Helical" evidence="6">
    <location>
        <begin position="132"/>
        <end position="152"/>
    </location>
</feature>
<reference evidence="8" key="1">
    <citation type="journal article" date="2019" name="Int. J. Syst. Evol. Microbiol.">
        <title>The Global Catalogue of Microorganisms (GCM) 10K type strain sequencing project: providing services to taxonomists for standard genome sequencing and annotation.</title>
        <authorList>
            <consortium name="The Broad Institute Genomics Platform"/>
            <consortium name="The Broad Institute Genome Sequencing Center for Infectious Disease"/>
            <person name="Wu L."/>
            <person name="Ma J."/>
        </authorList>
    </citation>
    <scope>NUCLEOTIDE SEQUENCE [LARGE SCALE GENOMIC DNA]</scope>
    <source>
        <strain evidence="8">KCTC 42662</strain>
    </source>
</reference>
<evidence type="ECO:0000256" key="1">
    <source>
        <dbReference type="ARBA" id="ARBA00004651"/>
    </source>
</evidence>
<evidence type="ECO:0000256" key="2">
    <source>
        <dbReference type="ARBA" id="ARBA00022475"/>
    </source>
</evidence>
<evidence type="ECO:0000313" key="7">
    <source>
        <dbReference type="EMBL" id="MFD2546033.1"/>
    </source>
</evidence>
<comment type="caution">
    <text evidence="7">The sequence shown here is derived from an EMBL/GenBank/DDBJ whole genome shotgun (WGS) entry which is preliminary data.</text>
</comment>
<keyword evidence="5 6" id="KW-0472">Membrane</keyword>
<keyword evidence="2" id="KW-1003">Cell membrane</keyword>
<organism evidence="7 8">
    <name type="scientific">Sphingobacterium suaedae</name>
    <dbReference type="NCBI Taxonomy" id="1686402"/>
    <lineage>
        <taxon>Bacteria</taxon>
        <taxon>Pseudomonadati</taxon>
        <taxon>Bacteroidota</taxon>
        <taxon>Sphingobacteriia</taxon>
        <taxon>Sphingobacteriales</taxon>
        <taxon>Sphingobacteriaceae</taxon>
        <taxon>Sphingobacterium</taxon>
    </lineage>
</organism>
<name>A0ABW5KD89_9SPHI</name>
<dbReference type="Pfam" id="PF12679">
    <property type="entry name" value="ABC2_membrane_2"/>
    <property type="match status" value="1"/>
</dbReference>
<gene>
    <name evidence="7" type="ORF">ACFSR5_00085</name>
</gene>
<dbReference type="RefSeq" id="WP_380899430.1">
    <property type="nucleotide sequence ID" value="NZ_JBHUEG010000002.1"/>
</dbReference>
<dbReference type="InterPro" id="IPR051449">
    <property type="entry name" value="ABC-2_transporter_component"/>
</dbReference>
<sequence>MISIYKKEISSFFNSLIGYLAIALFLLVTGLVLWIFPDTSIFESGYASLDGFFSIAPYLFLFLIPSISMRSLSGERADGTFELLCSRPYRLRDIVLGKYGGILTIALLAILPTIMYAVTINTLAFPRGNIDIGATIGSYLGLFFLTSVYGAIGIFCSSLTKNPIIAFLLGVFANFIAYYGIDAFSNMSMVSSHSELIKNLGIQAHYHSVSRGVLTVSDTVYFVSVSALFLLFTVGHTGRIFRKRTVTLAWYASALAGYIVLNHFSAPNLTSRIDFTEDKRFTLNATSKELLKSLTEMFISRYFWTVIFRLGLTG</sequence>
<dbReference type="EMBL" id="JBHULR010000001">
    <property type="protein sequence ID" value="MFD2546033.1"/>
    <property type="molecule type" value="Genomic_DNA"/>
</dbReference>